<feature type="transmembrane region" description="Helical" evidence="6">
    <location>
        <begin position="45"/>
        <end position="65"/>
    </location>
</feature>
<evidence type="ECO:0000313" key="8">
    <source>
        <dbReference type="Proteomes" id="UP000078200"/>
    </source>
</evidence>
<dbReference type="Proteomes" id="UP000078200">
    <property type="component" value="Unassembled WGS sequence"/>
</dbReference>
<dbReference type="GO" id="GO:0031966">
    <property type="term" value="C:mitochondrial membrane"/>
    <property type="evidence" value="ECO:0007669"/>
    <property type="project" value="UniProtKB-SubCell"/>
</dbReference>
<dbReference type="EnsemblMetazoa" id="GAUT001625-RA">
    <property type="protein sequence ID" value="GAUT001625-PA"/>
    <property type="gene ID" value="GAUT001625"/>
</dbReference>
<evidence type="ECO:0000256" key="2">
    <source>
        <dbReference type="ARBA" id="ARBA00022692"/>
    </source>
</evidence>
<dbReference type="InterPro" id="IPR009801">
    <property type="entry name" value="TMEM126"/>
</dbReference>
<dbReference type="VEuPathDB" id="VectorBase:GAUT001625"/>
<evidence type="ECO:0000256" key="5">
    <source>
        <dbReference type="ARBA" id="ARBA00023136"/>
    </source>
</evidence>
<accession>A0A1A9UE08</accession>
<dbReference type="PANTHER" id="PTHR16296:SF2">
    <property type="entry name" value="TRANSMEMBRANE PROTEIN 126A"/>
    <property type="match status" value="1"/>
</dbReference>
<evidence type="ECO:0000256" key="1">
    <source>
        <dbReference type="ARBA" id="ARBA00004225"/>
    </source>
</evidence>
<keyword evidence="3 6" id="KW-1133">Transmembrane helix</keyword>
<name>A0A1A9UE08_GLOAU</name>
<dbReference type="GO" id="GO:0032981">
    <property type="term" value="P:mitochondrial respiratory chain complex I assembly"/>
    <property type="evidence" value="ECO:0007669"/>
    <property type="project" value="TreeGrafter"/>
</dbReference>
<feature type="transmembrane region" description="Helical" evidence="6">
    <location>
        <begin position="119"/>
        <end position="143"/>
    </location>
</feature>
<keyword evidence="2 6" id="KW-0812">Transmembrane</keyword>
<keyword evidence="4" id="KW-0496">Mitochondrion</keyword>
<sequence>MALSKGRTAELPKDAVIISEGQALAYQWKLISKWDKPGEVWSLHYSPPALGSLAVVTSVFINNHYRRKLRLGTYGRFSTYLPIVIIPALLAVGCHKLFVQNSIVLRGMSECPTCVQLRAAAFQVGFGGIYPGVLAPFAACMFATRHFTYRLPGITEQPLEVLKLLRKFAKPILPMMGMILAGQALITVYLTYKQQKQILEIYLKMKKIEQNIETELGNDLKYVRVHTVCVEVFFFNCPHERYLETNTNFERVKYRNSFIFYKQKLSGILYTYHWLGTRYAVQAYLELTIKSSRRF</sequence>
<keyword evidence="8" id="KW-1185">Reference proteome</keyword>
<reference evidence="7" key="1">
    <citation type="submission" date="2020-05" db="UniProtKB">
        <authorList>
            <consortium name="EnsemblMetazoa"/>
        </authorList>
    </citation>
    <scope>IDENTIFICATION</scope>
    <source>
        <strain evidence="7">TTRI</strain>
    </source>
</reference>
<feature type="transmembrane region" description="Helical" evidence="6">
    <location>
        <begin position="77"/>
        <end position="99"/>
    </location>
</feature>
<dbReference type="STRING" id="7395.A0A1A9UE08"/>
<dbReference type="Pfam" id="PF07114">
    <property type="entry name" value="TMEM126"/>
    <property type="match status" value="1"/>
</dbReference>
<comment type="subcellular location">
    <subcellularLocation>
        <location evidence="1">Mitochondrion membrane</location>
        <topology evidence="1">Multi-pass membrane protein</topology>
    </subcellularLocation>
</comment>
<dbReference type="AlphaFoldDB" id="A0A1A9UE08"/>
<evidence type="ECO:0000313" key="7">
    <source>
        <dbReference type="EnsemblMetazoa" id="GAUT001625-PA"/>
    </source>
</evidence>
<keyword evidence="5 6" id="KW-0472">Membrane</keyword>
<feature type="transmembrane region" description="Helical" evidence="6">
    <location>
        <begin position="172"/>
        <end position="192"/>
    </location>
</feature>
<evidence type="ECO:0000256" key="3">
    <source>
        <dbReference type="ARBA" id="ARBA00022989"/>
    </source>
</evidence>
<evidence type="ECO:0008006" key="9">
    <source>
        <dbReference type="Google" id="ProtNLM"/>
    </source>
</evidence>
<evidence type="ECO:0000256" key="4">
    <source>
        <dbReference type="ARBA" id="ARBA00023128"/>
    </source>
</evidence>
<proteinExistence type="predicted"/>
<evidence type="ECO:0000256" key="6">
    <source>
        <dbReference type="SAM" id="Phobius"/>
    </source>
</evidence>
<protein>
    <recommendedName>
        <fullName evidence="9">Transmembrane protein 126A</fullName>
    </recommendedName>
</protein>
<organism evidence="7 8">
    <name type="scientific">Glossina austeni</name>
    <name type="common">Savannah tsetse fly</name>
    <dbReference type="NCBI Taxonomy" id="7395"/>
    <lineage>
        <taxon>Eukaryota</taxon>
        <taxon>Metazoa</taxon>
        <taxon>Ecdysozoa</taxon>
        <taxon>Arthropoda</taxon>
        <taxon>Hexapoda</taxon>
        <taxon>Insecta</taxon>
        <taxon>Pterygota</taxon>
        <taxon>Neoptera</taxon>
        <taxon>Endopterygota</taxon>
        <taxon>Diptera</taxon>
        <taxon>Brachycera</taxon>
        <taxon>Muscomorpha</taxon>
        <taxon>Hippoboscoidea</taxon>
        <taxon>Glossinidae</taxon>
        <taxon>Glossina</taxon>
    </lineage>
</organism>
<dbReference type="PANTHER" id="PTHR16296">
    <property type="entry name" value="UNCHARACTERIZED HYPOTHALAMUS PROTEIN HT007"/>
    <property type="match status" value="1"/>
</dbReference>